<gene>
    <name evidence="3" type="ORF">S01H1_03380</name>
</gene>
<dbReference type="PANTHER" id="PTHR44068:SF11">
    <property type="entry name" value="GERANYL DIPHOSPHATE 2-C-METHYLTRANSFERASE"/>
    <property type="match status" value="1"/>
</dbReference>
<name>X0S805_9ZZZZ</name>
<feature type="domain" description="Methyltransferase type 11" evidence="2">
    <location>
        <begin position="38"/>
        <end position="135"/>
    </location>
</feature>
<dbReference type="Pfam" id="PF08241">
    <property type="entry name" value="Methyltransf_11"/>
    <property type="match status" value="1"/>
</dbReference>
<keyword evidence="1" id="KW-0808">Transferase</keyword>
<evidence type="ECO:0000313" key="3">
    <source>
        <dbReference type="EMBL" id="GAF77144.1"/>
    </source>
</evidence>
<sequence>MPEEILKELDIDHFRSAFSKYTIEAFQKLPKLDRPRILDIGCGSGVPTMELAKLSDGEIIGIDIDQKSLDKLKKKIEKEGLTHRIKAIKCSLLDIKFPDNSFDIIWAEGTLTTLGVEKSLTSWNRLLKPEGFMVVHDEIKHFFEQRHIVDSCGYKFIEHFSLPEIAWWEEYYQPLEIRLQELCKKYATDQGALKVLKVHQNEVDIVKTSPKSFQSVFCIMQKLEKKVENHLFQIM</sequence>
<dbReference type="InterPro" id="IPR050447">
    <property type="entry name" value="Erg6_SMT_methyltransf"/>
</dbReference>
<dbReference type="EMBL" id="BARS01001849">
    <property type="protein sequence ID" value="GAF77144.1"/>
    <property type="molecule type" value="Genomic_DNA"/>
</dbReference>
<comment type="caution">
    <text evidence="3">The sequence shown here is derived from an EMBL/GenBank/DDBJ whole genome shotgun (WGS) entry which is preliminary data.</text>
</comment>
<accession>X0S805</accession>
<dbReference type="AlphaFoldDB" id="X0S805"/>
<dbReference type="Gene3D" id="3.40.50.150">
    <property type="entry name" value="Vaccinia Virus protein VP39"/>
    <property type="match status" value="1"/>
</dbReference>
<organism evidence="3">
    <name type="scientific">marine sediment metagenome</name>
    <dbReference type="NCBI Taxonomy" id="412755"/>
    <lineage>
        <taxon>unclassified sequences</taxon>
        <taxon>metagenomes</taxon>
        <taxon>ecological metagenomes</taxon>
    </lineage>
</organism>
<dbReference type="InterPro" id="IPR013216">
    <property type="entry name" value="Methyltransf_11"/>
</dbReference>
<dbReference type="InterPro" id="IPR029063">
    <property type="entry name" value="SAM-dependent_MTases_sf"/>
</dbReference>
<proteinExistence type="predicted"/>
<evidence type="ECO:0000259" key="2">
    <source>
        <dbReference type="Pfam" id="PF08241"/>
    </source>
</evidence>
<reference evidence="3" key="1">
    <citation type="journal article" date="2014" name="Front. Microbiol.">
        <title>High frequency of phylogenetically diverse reductive dehalogenase-homologous genes in deep subseafloor sedimentary metagenomes.</title>
        <authorList>
            <person name="Kawai M."/>
            <person name="Futagami T."/>
            <person name="Toyoda A."/>
            <person name="Takaki Y."/>
            <person name="Nishi S."/>
            <person name="Hori S."/>
            <person name="Arai W."/>
            <person name="Tsubouchi T."/>
            <person name="Morono Y."/>
            <person name="Uchiyama I."/>
            <person name="Ito T."/>
            <person name="Fujiyama A."/>
            <person name="Inagaki F."/>
            <person name="Takami H."/>
        </authorList>
    </citation>
    <scope>NUCLEOTIDE SEQUENCE</scope>
    <source>
        <strain evidence="3">Expedition CK06-06</strain>
    </source>
</reference>
<evidence type="ECO:0000256" key="1">
    <source>
        <dbReference type="ARBA" id="ARBA00022679"/>
    </source>
</evidence>
<dbReference type="GO" id="GO:0008757">
    <property type="term" value="F:S-adenosylmethionine-dependent methyltransferase activity"/>
    <property type="evidence" value="ECO:0007669"/>
    <property type="project" value="InterPro"/>
</dbReference>
<dbReference type="CDD" id="cd02440">
    <property type="entry name" value="AdoMet_MTases"/>
    <property type="match status" value="1"/>
</dbReference>
<protein>
    <recommendedName>
        <fullName evidence="2">Methyltransferase type 11 domain-containing protein</fullName>
    </recommendedName>
</protein>
<dbReference type="SUPFAM" id="SSF53335">
    <property type="entry name" value="S-adenosyl-L-methionine-dependent methyltransferases"/>
    <property type="match status" value="1"/>
</dbReference>
<dbReference type="PANTHER" id="PTHR44068">
    <property type="entry name" value="ZGC:194242"/>
    <property type="match status" value="1"/>
</dbReference>